<dbReference type="PANTHER" id="PTHR31451">
    <property type="match status" value="1"/>
</dbReference>
<dbReference type="AlphaFoldDB" id="A0A1I6FNB3"/>
<keyword evidence="3 5" id="KW-0378">Hydrolase</keyword>
<evidence type="ECO:0000313" key="9">
    <source>
        <dbReference type="Proteomes" id="UP000199534"/>
    </source>
</evidence>
<evidence type="ECO:0000256" key="3">
    <source>
        <dbReference type="ARBA" id="ARBA00022801"/>
    </source>
</evidence>
<comment type="catalytic activity">
    <reaction evidence="1">
        <text>Random hydrolysis of (1-&gt;4)-beta-D-mannosidic linkages in mannans, galactomannans and glucomannans.</text>
        <dbReference type="EC" id="3.2.1.78"/>
    </reaction>
</comment>
<evidence type="ECO:0000313" key="8">
    <source>
        <dbReference type="EMBL" id="SFR31354.1"/>
    </source>
</evidence>
<name>A0A1I6FNB3_9FLAO</name>
<dbReference type="STRING" id="400055.SAMN04490243_0181"/>
<dbReference type="Gene3D" id="3.20.20.80">
    <property type="entry name" value="Glycosidases"/>
    <property type="match status" value="1"/>
</dbReference>
<feature type="domain" description="Glycoside hydrolase family 5" evidence="7">
    <location>
        <begin position="237"/>
        <end position="464"/>
    </location>
</feature>
<protein>
    <recommendedName>
        <fullName evidence="2">mannan endo-1,4-beta-mannosidase</fullName>
        <ecNumber evidence="2">3.2.1.78</ecNumber>
    </recommendedName>
</protein>
<evidence type="ECO:0000256" key="5">
    <source>
        <dbReference type="RuleBase" id="RU361153"/>
    </source>
</evidence>
<gene>
    <name evidence="8" type="ORF">SAMN04490243_0181</name>
</gene>
<proteinExistence type="inferred from homology"/>
<feature type="transmembrane region" description="Helical" evidence="6">
    <location>
        <begin position="12"/>
        <end position="35"/>
    </location>
</feature>
<dbReference type="Proteomes" id="UP000199534">
    <property type="component" value="Unassembled WGS sequence"/>
</dbReference>
<evidence type="ECO:0000256" key="2">
    <source>
        <dbReference type="ARBA" id="ARBA00012706"/>
    </source>
</evidence>
<accession>A0A1I6FNB3</accession>
<keyword evidence="6" id="KW-1133">Transmembrane helix</keyword>
<evidence type="ECO:0000256" key="1">
    <source>
        <dbReference type="ARBA" id="ARBA00001678"/>
    </source>
</evidence>
<evidence type="ECO:0000256" key="6">
    <source>
        <dbReference type="SAM" id="Phobius"/>
    </source>
</evidence>
<evidence type="ECO:0000256" key="4">
    <source>
        <dbReference type="ARBA" id="ARBA00023295"/>
    </source>
</evidence>
<keyword evidence="6" id="KW-0472">Membrane</keyword>
<sequence length="505" mass="58485">MISRSKNLYRALLLTSFLLVNGAIIYGIAAGWSFLNTGADRSTMLHLSGTLEESYFPEVNWDLDQQEGRPMELQTLGELEQDYRNAWYVRSLGLLNNDRFGLDDYFTTDAREKLFQQLDLNIAAQITVKSTTLQHNPQLDFYSLDGKLVVLTDHNVQGYRQIFRDGSSIHEGRTQESFRVILLLEDGFWRIRQLVKIPHESHPDPTPSREFSLESNKGINYYPKGQPWGLFGEDFDPIRIETDFRTLAEAGFNSVRIFVPYEDFGNAQVPEVALGQLREVLELAQNQQLQVLVTLFDFYGNYDILDWTRTYRHAQTVVNALKDHPALLGWDLKNEPDLDFESRGKDNVLNWLRLLSENMRTWDPNHPLTIGWSSPEAAIHLKEEVDFISFHYYGEPEDLEARYRDLRKAAGNKPLVLEEFGKSSYSGFWNVFSGSEEKQAAYLEELQSFIKEEELSSYLWTLHDFDQVPNRVVGRLPWRKAYQRHFGILDTEGNPKAAFEIVTEK</sequence>
<comment type="similarity">
    <text evidence="5">Belongs to the glycosyl hydrolase 5 (cellulase A) family.</text>
</comment>
<dbReference type="EC" id="3.2.1.78" evidence="2"/>
<reference evidence="8 9" key="1">
    <citation type="submission" date="2016-10" db="EMBL/GenBank/DDBJ databases">
        <authorList>
            <person name="de Groot N.N."/>
        </authorList>
    </citation>
    <scope>NUCLEOTIDE SEQUENCE [LARGE SCALE GENOMIC DNA]</scope>
    <source>
        <strain evidence="8 9">DSM 21019</strain>
    </source>
</reference>
<dbReference type="InterPro" id="IPR001547">
    <property type="entry name" value="Glyco_hydro_5"/>
</dbReference>
<dbReference type="InterPro" id="IPR017853">
    <property type="entry name" value="GH"/>
</dbReference>
<dbReference type="InterPro" id="IPR045053">
    <property type="entry name" value="MAN-like"/>
</dbReference>
<keyword evidence="6" id="KW-0812">Transmembrane</keyword>
<evidence type="ECO:0000259" key="7">
    <source>
        <dbReference type="Pfam" id="PF00150"/>
    </source>
</evidence>
<keyword evidence="4 5" id="KW-0326">Glycosidase</keyword>
<dbReference type="Pfam" id="PF00150">
    <property type="entry name" value="Cellulase"/>
    <property type="match status" value="1"/>
</dbReference>
<dbReference type="GO" id="GO:0000272">
    <property type="term" value="P:polysaccharide catabolic process"/>
    <property type="evidence" value="ECO:0007669"/>
    <property type="project" value="InterPro"/>
</dbReference>
<keyword evidence="9" id="KW-1185">Reference proteome</keyword>
<dbReference type="EMBL" id="FOYQ01000001">
    <property type="protein sequence ID" value="SFR31354.1"/>
    <property type="molecule type" value="Genomic_DNA"/>
</dbReference>
<dbReference type="SUPFAM" id="SSF51445">
    <property type="entry name" value="(Trans)glycosidases"/>
    <property type="match status" value="1"/>
</dbReference>
<organism evidence="8 9">
    <name type="scientific">Robiginitalea myxolifaciens</name>
    <dbReference type="NCBI Taxonomy" id="400055"/>
    <lineage>
        <taxon>Bacteria</taxon>
        <taxon>Pseudomonadati</taxon>
        <taxon>Bacteroidota</taxon>
        <taxon>Flavobacteriia</taxon>
        <taxon>Flavobacteriales</taxon>
        <taxon>Flavobacteriaceae</taxon>
        <taxon>Robiginitalea</taxon>
    </lineage>
</organism>
<dbReference type="GO" id="GO:0004553">
    <property type="term" value="F:hydrolase activity, hydrolyzing O-glycosyl compounds"/>
    <property type="evidence" value="ECO:0007669"/>
    <property type="project" value="InterPro"/>
</dbReference>